<dbReference type="PROSITE" id="PS51457">
    <property type="entry name" value="BEN"/>
    <property type="match status" value="1"/>
</dbReference>
<feature type="region of interest" description="Disordered" evidence="7">
    <location>
        <begin position="161"/>
        <end position="196"/>
    </location>
</feature>
<keyword evidence="3" id="KW-0805">Transcription regulation</keyword>
<reference evidence="9" key="1">
    <citation type="submission" date="2020-05" db="UniProtKB">
        <authorList>
            <consortium name="EnsemblMetazoa"/>
        </authorList>
    </citation>
    <scope>IDENTIFICATION</scope>
    <source>
        <strain evidence="9">Aabys</strain>
    </source>
</reference>
<dbReference type="PANTHER" id="PTHR35346:SF1">
    <property type="entry name" value="BEN DOMAIN-CONTAINING PROTEIN 6"/>
    <property type="match status" value="1"/>
</dbReference>
<dbReference type="KEGG" id="mde:101894694"/>
<evidence type="ECO:0000256" key="4">
    <source>
        <dbReference type="ARBA" id="ARBA00023163"/>
    </source>
</evidence>
<evidence type="ECO:0000256" key="5">
    <source>
        <dbReference type="ARBA" id="ARBA00023242"/>
    </source>
</evidence>
<dbReference type="AlphaFoldDB" id="A0A1I8M496"/>
<feature type="domain" description="BEN" evidence="8">
    <location>
        <begin position="368"/>
        <end position="466"/>
    </location>
</feature>
<dbReference type="GO" id="GO:0003677">
    <property type="term" value="F:DNA binding"/>
    <property type="evidence" value="ECO:0007669"/>
    <property type="project" value="InterPro"/>
</dbReference>
<evidence type="ECO:0000259" key="8">
    <source>
        <dbReference type="PROSITE" id="PS51457"/>
    </source>
</evidence>
<dbReference type="GO" id="GO:0045666">
    <property type="term" value="P:positive regulation of neuron differentiation"/>
    <property type="evidence" value="ECO:0007669"/>
    <property type="project" value="InterPro"/>
</dbReference>
<dbReference type="GO" id="GO:0005634">
    <property type="term" value="C:nucleus"/>
    <property type="evidence" value="ECO:0007669"/>
    <property type="project" value="UniProtKB-SubCell"/>
</dbReference>
<accession>A0A1I8M496</accession>
<feature type="coiled-coil region" evidence="6">
    <location>
        <begin position="100"/>
        <end position="134"/>
    </location>
</feature>
<organism evidence="9">
    <name type="scientific">Musca domestica</name>
    <name type="common">House fly</name>
    <dbReference type="NCBI Taxonomy" id="7370"/>
    <lineage>
        <taxon>Eukaryota</taxon>
        <taxon>Metazoa</taxon>
        <taxon>Ecdysozoa</taxon>
        <taxon>Arthropoda</taxon>
        <taxon>Hexapoda</taxon>
        <taxon>Insecta</taxon>
        <taxon>Pterygota</taxon>
        <taxon>Neoptera</taxon>
        <taxon>Endopterygota</taxon>
        <taxon>Diptera</taxon>
        <taxon>Brachycera</taxon>
        <taxon>Muscomorpha</taxon>
        <taxon>Muscoidea</taxon>
        <taxon>Muscidae</taxon>
        <taxon>Musca</taxon>
    </lineage>
</organism>
<dbReference type="GO" id="GO:0045746">
    <property type="term" value="P:negative regulation of Notch signaling pathway"/>
    <property type="evidence" value="ECO:0007669"/>
    <property type="project" value="InterPro"/>
</dbReference>
<keyword evidence="5" id="KW-0539">Nucleus</keyword>
<evidence type="ECO:0000256" key="7">
    <source>
        <dbReference type="SAM" id="MobiDB-lite"/>
    </source>
</evidence>
<gene>
    <name evidence="9" type="primary">101894694</name>
</gene>
<evidence type="ECO:0000313" key="9">
    <source>
        <dbReference type="EnsemblMetazoa" id="MDOA001073-PA"/>
    </source>
</evidence>
<dbReference type="EnsemblMetazoa" id="MDOA001073-RA">
    <property type="protein sequence ID" value="MDOA001073-PA"/>
    <property type="gene ID" value="MDOA001073"/>
</dbReference>
<feature type="region of interest" description="Disordered" evidence="7">
    <location>
        <begin position="248"/>
        <end position="274"/>
    </location>
</feature>
<keyword evidence="2" id="KW-0678">Repressor</keyword>
<evidence type="ECO:0000256" key="6">
    <source>
        <dbReference type="SAM" id="Coils"/>
    </source>
</evidence>
<dbReference type="Gene3D" id="1.10.10.2590">
    <property type="entry name" value="BEN domain"/>
    <property type="match status" value="1"/>
</dbReference>
<dbReference type="OrthoDB" id="8186171at2759"/>
<dbReference type="STRING" id="7370.A0A1I8M496"/>
<dbReference type="InterPro" id="IPR018379">
    <property type="entry name" value="BEN_domain"/>
</dbReference>
<comment type="subcellular location">
    <subcellularLocation>
        <location evidence="1">Nucleus</location>
    </subcellularLocation>
</comment>
<feature type="compositionally biased region" description="Polar residues" evidence="7">
    <location>
        <begin position="249"/>
        <end position="274"/>
    </location>
</feature>
<dbReference type="Pfam" id="PF10523">
    <property type="entry name" value="BEN"/>
    <property type="match status" value="1"/>
</dbReference>
<name>A0A1I8M496_MUSDO</name>
<evidence type="ECO:0000256" key="2">
    <source>
        <dbReference type="ARBA" id="ARBA00022491"/>
    </source>
</evidence>
<dbReference type="RefSeq" id="XP_005178944.3">
    <property type="nucleotide sequence ID" value="XM_005178887.4"/>
</dbReference>
<feature type="compositionally biased region" description="Polar residues" evidence="7">
    <location>
        <begin position="176"/>
        <end position="196"/>
    </location>
</feature>
<protein>
    <recommendedName>
        <fullName evidence="8">BEN domain-containing protein</fullName>
    </recommendedName>
</protein>
<feature type="region of interest" description="Disordered" evidence="7">
    <location>
        <begin position="1"/>
        <end position="20"/>
    </location>
</feature>
<evidence type="ECO:0000256" key="3">
    <source>
        <dbReference type="ARBA" id="ARBA00023015"/>
    </source>
</evidence>
<dbReference type="VEuPathDB" id="VectorBase:MDOMA2_020200"/>
<dbReference type="eggNOG" id="ENOG502S4GE">
    <property type="taxonomic scope" value="Eukaryota"/>
</dbReference>
<evidence type="ECO:0000256" key="1">
    <source>
        <dbReference type="ARBA" id="ARBA00004123"/>
    </source>
</evidence>
<keyword evidence="4" id="KW-0804">Transcription</keyword>
<dbReference type="GO" id="GO:0003714">
    <property type="term" value="F:transcription corepressor activity"/>
    <property type="evidence" value="ECO:0007669"/>
    <property type="project" value="InterPro"/>
</dbReference>
<dbReference type="PANTHER" id="PTHR35346">
    <property type="entry name" value="BEN DOMAIN-CONTAINING PROTEIN 6"/>
    <property type="match status" value="1"/>
</dbReference>
<proteinExistence type="predicted"/>
<keyword evidence="6" id="KW-0175">Coiled coil</keyword>
<dbReference type="InterPro" id="IPR037496">
    <property type="entry name" value="BEND6-like"/>
</dbReference>
<dbReference type="SMART" id="SM01025">
    <property type="entry name" value="BEN"/>
    <property type="match status" value="1"/>
</dbReference>
<dbReference type="VEuPathDB" id="VectorBase:MDOA001073"/>
<sequence length="487" mass="54799">MKQTASPDRNDKEQSGFAKTHSKLNYSRSLNIPFFKMDPKMISSQIIVRPQQRIPIKVVTACSQNFKGIPDQKHERPLMVNAWSQTTGDDFNFLHELEQKQKSSKREEELMEKIRILEENLKAHTELLSQIHETSARTSALLGQSNQTKPIQIQTIESLSLQHSHPVPKVERSEHSPNSSSHDPMQSSRTSSPKSVSYTIIAEGSGDGSHEPIEIQLAEDDGALNLNSSADSGRLEICLTSDEVDMKNDTISTPNTSQISRSNSMASLNNSTEHNGIRKRKFDAYDAGKENESTNYYFNEQGVLTNSNKKHSSEQTPQKSLLKPVKAENVLAQTNDYSVNGQNFNTPKNNNIDLDNKINKDYVMVSIGPNNTKIPAKVYESMNWSSASIATRKLLMSIFNRQTLATHSMTGKPSPAFKGHGKPLKQMLDPLAIQDIIFAVTRKCNVSEKEVRNAITTKCADENKMMKLQMNKRTPMREMNKENIEYK</sequence>